<dbReference type="PANTHER" id="PTHR30203">
    <property type="entry name" value="OUTER MEMBRANE CATION EFFLUX PROTEIN"/>
    <property type="match status" value="1"/>
</dbReference>
<comment type="subcellular location">
    <subcellularLocation>
        <location evidence="2">Cell membrane</location>
        <topology evidence="2">Lipid-anchor</topology>
    </subcellularLocation>
</comment>
<organism evidence="3 4">
    <name type="scientific">Geoanaerobacter pelophilus</name>
    <dbReference type="NCBI Taxonomy" id="60036"/>
    <lineage>
        <taxon>Bacteria</taxon>
        <taxon>Pseudomonadati</taxon>
        <taxon>Thermodesulfobacteriota</taxon>
        <taxon>Desulfuromonadia</taxon>
        <taxon>Geobacterales</taxon>
        <taxon>Geobacteraceae</taxon>
        <taxon>Geoanaerobacter</taxon>
    </lineage>
</organism>
<protein>
    <submittedName>
        <fullName evidence="3">RND transporter</fullName>
    </submittedName>
</protein>
<keyword evidence="2" id="KW-0812">Transmembrane</keyword>
<dbReference type="SUPFAM" id="SSF56954">
    <property type="entry name" value="Outer membrane efflux proteins (OEP)"/>
    <property type="match status" value="1"/>
</dbReference>
<evidence type="ECO:0000256" key="1">
    <source>
        <dbReference type="ARBA" id="ARBA00007613"/>
    </source>
</evidence>
<keyword evidence="2" id="KW-0564">Palmitate</keyword>
<proteinExistence type="inferred from homology"/>
<accession>A0ABQ0MNX6</accession>
<keyword evidence="2" id="KW-0449">Lipoprotein</keyword>
<dbReference type="NCBIfam" id="TIGR01845">
    <property type="entry name" value="outer_NodT"/>
    <property type="match status" value="1"/>
</dbReference>
<comment type="similarity">
    <text evidence="1 2">Belongs to the outer membrane factor (OMF) (TC 1.B.17) family.</text>
</comment>
<keyword evidence="2" id="KW-0472">Membrane</keyword>
<evidence type="ECO:0000313" key="4">
    <source>
        <dbReference type="Proteomes" id="UP000194153"/>
    </source>
</evidence>
<dbReference type="InterPro" id="IPR010131">
    <property type="entry name" value="MdtP/NodT-like"/>
</dbReference>
<keyword evidence="4" id="KW-1185">Reference proteome</keyword>
<dbReference type="EMBL" id="BDQG01000001">
    <property type="protein sequence ID" value="GAW68763.1"/>
    <property type="molecule type" value="Genomic_DNA"/>
</dbReference>
<comment type="caution">
    <text evidence="3">The sequence shown here is derived from an EMBL/GenBank/DDBJ whole genome shotgun (WGS) entry which is preliminary data.</text>
</comment>
<dbReference type="RefSeq" id="WP_085814906.1">
    <property type="nucleotide sequence ID" value="NZ_BDQG01000001.1"/>
</dbReference>
<dbReference type="Proteomes" id="UP000194153">
    <property type="component" value="Unassembled WGS sequence"/>
</dbReference>
<dbReference type="Pfam" id="PF02321">
    <property type="entry name" value="OEP"/>
    <property type="match status" value="2"/>
</dbReference>
<name>A0ABQ0MNX6_9BACT</name>
<keyword evidence="2" id="KW-1134">Transmembrane beta strand</keyword>
<dbReference type="Gene3D" id="1.20.1600.10">
    <property type="entry name" value="Outer membrane efflux proteins (OEP)"/>
    <property type="match status" value="1"/>
</dbReference>
<evidence type="ECO:0000313" key="3">
    <source>
        <dbReference type="EMBL" id="GAW68763.1"/>
    </source>
</evidence>
<reference evidence="3 4" key="1">
    <citation type="submission" date="2017-04" db="EMBL/GenBank/DDBJ databases">
        <authorList>
            <consortium name="Geobacter pelophilus Genome Sequencing"/>
            <person name="Aoyagi T."/>
            <person name="Koike H."/>
            <person name="Hori T."/>
        </authorList>
    </citation>
    <scope>NUCLEOTIDE SEQUENCE [LARGE SCALE GENOMIC DNA]</scope>
    <source>
        <strain evidence="3 4">Drf2</strain>
    </source>
</reference>
<evidence type="ECO:0000256" key="2">
    <source>
        <dbReference type="RuleBase" id="RU362097"/>
    </source>
</evidence>
<dbReference type="Gene3D" id="2.20.200.10">
    <property type="entry name" value="Outer membrane efflux proteins (OEP)"/>
    <property type="match status" value="1"/>
</dbReference>
<gene>
    <name evidence="3" type="ORF">GPEL0_01f5246</name>
</gene>
<dbReference type="InterPro" id="IPR003423">
    <property type="entry name" value="OMP_efflux"/>
</dbReference>
<reference evidence="4" key="2">
    <citation type="submission" date="2017-05" db="EMBL/GenBank/DDBJ databases">
        <title>Draft genome sequence of Geobacter pelophilus, a iron(III)-reducing bacteria.</title>
        <authorList>
            <person name="Aoyagi T."/>
            <person name="Koike H."/>
            <person name="Morita T."/>
            <person name="Sato Y."/>
            <person name="Habe H."/>
            <person name="Hori T."/>
        </authorList>
    </citation>
    <scope>NUCLEOTIDE SEQUENCE [LARGE SCALE GENOMIC DNA]</scope>
    <source>
        <strain evidence="4">Drf2</strain>
    </source>
</reference>
<sequence length="494" mass="54074">MRHLICLVTLCCLSGCMVGPDYVRPDADAPAKWRYAAPEGKEAAAFAGSGWWESLGDPVLNDLVSSALRENKDLRLAAVLVEEFAARYGIARADLFPQAGAGAQYARQKNTERGGNALPAGYKSTLDSFSATVSASWELDLWGRIRRGTEAARAQYLASEEGRQAVVLSLVSSVVASYVNLRNLDRQLEIGRRTAESRRKTLEVFDQRYRGGVISEIELTQTKLLYEDSLAALPQFEKAVAQQENALNLLLGRNPGPVPRSRSIDQLGPPDVPAGLPSELLARRPDIRQAEQELVAANAQIGIARAAYFPAITLTGMFGGASAQLSDLFTGPARVWSYSVPVSVPVFTAGKISGSVKVAEAQREQALVNYRQVIQNAFKEVEDALVDRVTSGEQLAVRKRELDDLEKYLFLANIRYENGYSSYLEVLDAERNLFSGQLAYVQSQAALLQAAINLYKVMGGDWMADAAGRTGKGAERPRTARWSGMRIPAERIRK</sequence>
<dbReference type="PANTHER" id="PTHR30203:SF30">
    <property type="entry name" value="OUTER MEMBRANE PROTEIN-RELATED"/>
    <property type="match status" value="1"/>
</dbReference>